<keyword evidence="2" id="KW-1185">Reference proteome</keyword>
<name>A0A8J5MFL1_9STRA</name>
<protein>
    <submittedName>
        <fullName evidence="1">Uncharacterized protein</fullName>
    </submittedName>
</protein>
<organism evidence="1 2">
    <name type="scientific">Phytophthora aleatoria</name>
    <dbReference type="NCBI Taxonomy" id="2496075"/>
    <lineage>
        <taxon>Eukaryota</taxon>
        <taxon>Sar</taxon>
        <taxon>Stramenopiles</taxon>
        <taxon>Oomycota</taxon>
        <taxon>Peronosporomycetes</taxon>
        <taxon>Peronosporales</taxon>
        <taxon>Peronosporaceae</taxon>
        <taxon>Phytophthora</taxon>
    </lineage>
</organism>
<dbReference type="Proteomes" id="UP000709295">
    <property type="component" value="Unassembled WGS sequence"/>
</dbReference>
<gene>
    <name evidence="1" type="ORF">JG688_00010364</name>
</gene>
<dbReference type="EMBL" id="JAENGY010000651">
    <property type="protein sequence ID" value="KAG6958775.1"/>
    <property type="molecule type" value="Genomic_DNA"/>
</dbReference>
<evidence type="ECO:0000313" key="2">
    <source>
        <dbReference type="Proteomes" id="UP000709295"/>
    </source>
</evidence>
<reference evidence="1" key="1">
    <citation type="submission" date="2021-01" db="EMBL/GenBank/DDBJ databases">
        <title>Phytophthora aleatoria, a newly-described species from Pinus radiata is distinct from Phytophthora cactorum isolates based on comparative genomics.</title>
        <authorList>
            <person name="Mcdougal R."/>
            <person name="Panda P."/>
            <person name="Williams N."/>
            <person name="Studholme D.J."/>
        </authorList>
    </citation>
    <scope>NUCLEOTIDE SEQUENCE</scope>
    <source>
        <strain evidence="1">NZFS 4037</strain>
    </source>
</reference>
<comment type="caution">
    <text evidence="1">The sequence shown here is derived from an EMBL/GenBank/DDBJ whole genome shotgun (WGS) entry which is preliminary data.</text>
</comment>
<accession>A0A8J5MFL1</accession>
<sequence length="176" mass="19673">MTIEWSFLRAIAGALDSRVRRDFPPPVADTRTADLSVVPGVLLVVMQDDAVFYAFGRNRLVALSSNVEMIRLYKGDIIMLRGDFIYFTAGYETNNLVVHAYLDTTSYLRDVERAEPHIVNYSDGVSTVADDPLCYIHNCRRCGSIPIATTLFSLFDVVNEQSGDILAVQTCLQLRS</sequence>
<proteinExistence type="predicted"/>
<evidence type="ECO:0000313" key="1">
    <source>
        <dbReference type="EMBL" id="KAG6958775.1"/>
    </source>
</evidence>
<dbReference type="AlphaFoldDB" id="A0A8J5MFL1"/>